<evidence type="ECO:0000256" key="2">
    <source>
        <dbReference type="ARBA" id="ARBA00010352"/>
    </source>
</evidence>
<evidence type="ECO:0000313" key="6">
    <source>
        <dbReference type="Proteomes" id="UP000694424"/>
    </source>
</evidence>
<organism evidence="5 6">
    <name type="scientific">Apteryx owenii</name>
    <name type="common">Little spotted kiwi</name>
    <dbReference type="NCBI Taxonomy" id="8824"/>
    <lineage>
        <taxon>Eukaryota</taxon>
        <taxon>Metazoa</taxon>
        <taxon>Chordata</taxon>
        <taxon>Craniata</taxon>
        <taxon>Vertebrata</taxon>
        <taxon>Euteleostomi</taxon>
        <taxon>Archelosauria</taxon>
        <taxon>Archosauria</taxon>
        <taxon>Dinosauria</taxon>
        <taxon>Saurischia</taxon>
        <taxon>Theropoda</taxon>
        <taxon>Coelurosauria</taxon>
        <taxon>Aves</taxon>
        <taxon>Palaeognathae</taxon>
        <taxon>Apterygiformes</taxon>
        <taxon>Apterygidae</taxon>
        <taxon>Apteryx</taxon>
    </lineage>
</organism>
<dbReference type="InterPro" id="IPR008735">
    <property type="entry name" value="PSP94"/>
</dbReference>
<dbReference type="Gene3D" id="2.10.70.10">
    <property type="entry name" value="Complement Module, domain 1"/>
    <property type="match status" value="1"/>
</dbReference>
<reference evidence="5" key="2">
    <citation type="submission" date="2025-09" db="UniProtKB">
        <authorList>
            <consortium name="Ensembl"/>
        </authorList>
    </citation>
    <scope>IDENTIFICATION</scope>
</reference>
<keyword evidence="4" id="KW-1015">Disulfide bond</keyword>
<comment type="subcellular location">
    <subcellularLocation>
        <location evidence="1">Secreted</location>
    </subcellularLocation>
</comment>
<dbReference type="PANTHER" id="PTHR10500:SF7">
    <property type="entry name" value="BETA-MICROSEMINOPROTEIN"/>
    <property type="match status" value="1"/>
</dbReference>
<protein>
    <recommendedName>
        <fullName evidence="7">Beta-microseminoprotein</fullName>
    </recommendedName>
</protein>
<dbReference type="Proteomes" id="UP000694424">
    <property type="component" value="Unplaced"/>
</dbReference>
<keyword evidence="3" id="KW-0964">Secreted</keyword>
<keyword evidence="6" id="KW-1185">Reference proteome</keyword>
<dbReference type="Gene3D" id="2.20.25.590">
    <property type="match status" value="1"/>
</dbReference>
<evidence type="ECO:0000256" key="4">
    <source>
        <dbReference type="ARBA" id="ARBA00023157"/>
    </source>
</evidence>
<sequence length="90" mass="10425">YCYQRCLHTVFSGCTDFEGKFHEFGSQWETKNCMDCSCSRQGISCCTSYATPINFDEEKCEAIFNKLTCSYKVVEKDDHTKECPVFEWVG</sequence>
<dbReference type="Ensembl" id="ENSAOWT00000005338.1">
    <property type="protein sequence ID" value="ENSAOWP00000004676.1"/>
    <property type="gene ID" value="ENSAOWG00000003265.1"/>
</dbReference>
<evidence type="ECO:0000256" key="1">
    <source>
        <dbReference type="ARBA" id="ARBA00004613"/>
    </source>
</evidence>
<comment type="similarity">
    <text evidence="2">Belongs to the beta-microseminoprotein family.</text>
</comment>
<dbReference type="Pfam" id="PF05825">
    <property type="entry name" value="PSP94"/>
    <property type="match status" value="1"/>
</dbReference>
<evidence type="ECO:0008006" key="7">
    <source>
        <dbReference type="Google" id="ProtNLM"/>
    </source>
</evidence>
<name>A0A8B9S3U9_APTOW</name>
<accession>A0A8B9S3U9</accession>
<reference evidence="5" key="1">
    <citation type="submission" date="2025-08" db="UniProtKB">
        <authorList>
            <consortium name="Ensembl"/>
        </authorList>
    </citation>
    <scope>IDENTIFICATION</scope>
</reference>
<proteinExistence type="inferred from homology"/>
<dbReference type="AlphaFoldDB" id="A0A8B9S3U9"/>
<dbReference type="PANTHER" id="PTHR10500">
    <property type="entry name" value="BETA-MICROSEMINOPROTEIN"/>
    <property type="match status" value="1"/>
</dbReference>
<dbReference type="GO" id="GO:0005576">
    <property type="term" value="C:extracellular region"/>
    <property type="evidence" value="ECO:0007669"/>
    <property type="project" value="UniProtKB-SubCell"/>
</dbReference>
<evidence type="ECO:0000313" key="5">
    <source>
        <dbReference type="Ensembl" id="ENSAOWP00000004676.1"/>
    </source>
</evidence>
<evidence type="ECO:0000256" key="3">
    <source>
        <dbReference type="ARBA" id="ARBA00022525"/>
    </source>
</evidence>